<dbReference type="PANTHER" id="PTHR45927:SF6">
    <property type="entry name" value="PROTEIN LYK5"/>
    <property type="match status" value="1"/>
</dbReference>
<feature type="non-terminal residue" evidence="3">
    <location>
        <position position="284"/>
    </location>
</feature>
<dbReference type="SMART" id="SM00257">
    <property type="entry name" value="LysM"/>
    <property type="match status" value="1"/>
</dbReference>
<feature type="signal peptide" evidence="1">
    <location>
        <begin position="1"/>
        <end position="23"/>
    </location>
</feature>
<evidence type="ECO:0000313" key="3">
    <source>
        <dbReference type="EMBL" id="JAT64093.1"/>
    </source>
</evidence>
<organism evidence="3">
    <name type="scientific">Anthurium amnicola</name>
    <dbReference type="NCBI Taxonomy" id="1678845"/>
    <lineage>
        <taxon>Eukaryota</taxon>
        <taxon>Viridiplantae</taxon>
        <taxon>Streptophyta</taxon>
        <taxon>Embryophyta</taxon>
        <taxon>Tracheophyta</taxon>
        <taxon>Spermatophyta</taxon>
        <taxon>Magnoliopsida</taxon>
        <taxon>Liliopsida</taxon>
        <taxon>Araceae</taxon>
        <taxon>Pothoideae</taxon>
        <taxon>Potheae</taxon>
        <taxon>Anthurium</taxon>
    </lineage>
</organism>
<name>A0A1D1ZB22_9ARAE</name>
<dbReference type="AlphaFoldDB" id="A0A1D1ZB22"/>
<evidence type="ECO:0000256" key="1">
    <source>
        <dbReference type="SAM" id="SignalP"/>
    </source>
</evidence>
<proteinExistence type="predicted"/>
<dbReference type="PANTHER" id="PTHR45927">
    <property type="entry name" value="LYSM-DOMAIN RECEPTOR-LIKE KINASE-RELATED"/>
    <property type="match status" value="1"/>
</dbReference>
<protein>
    <submittedName>
        <fullName evidence="3">LysM domain-containing GPI-anchored protein 2</fullName>
    </submittedName>
</protein>
<gene>
    <name evidence="3" type="primary">At2g17120_0</name>
    <name evidence="3" type="ORF">g.122278</name>
</gene>
<feature type="domain" description="LysM" evidence="2">
    <location>
        <begin position="149"/>
        <end position="193"/>
    </location>
</feature>
<dbReference type="InterPro" id="IPR052611">
    <property type="entry name" value="Plant_RLK_LysM"/>
</dbReference>
<dbReference type="InterPro" id="IPR018392">
    <property type="entry name" value="LysM"/>
</dbReference>
<feature type="chain" id="PRO_5008900868" evidence="1">
    <location>
        <begin position="24"/>
        <end position="284"/>
    </location>
</feature>
<reference evidence="3" key="1">
    <citation type="submission" date="2015-07" db="EMBL/GenBank/DDBJ databases">
        <title>Transcriptome Assembly of Anthurium amnicola.</title>
        <authorList>
            <person name="Suzuki J."/>
        </authorList>
    </citation>
    <scope>NUCLEOTIDE SEQUENCE</scope>
</reference>
<dbReference type="EMBL" id="GDJX01003843">
    <property type="protein sequence ID" value="JAT64093.1"/>
    <property type="molecule type" value="Transcribed_RNA"/>
</dbReference>
<evidence type="ECO:0000259" key="2">
    <source>
        <dbReference type="PROSITE" id="PS51782"/>
    </source>
</evidence>
<sequence>MELLRITPLIFLLFLFNPLHSRAFSTPLNCSDTGRLCTSFLAVRSNPNLTLPLIQSMFDVLPGDITVDDPGSPKYFFVRKNCSCSSTRNYLTNTTFTVRQEGGPAYGMVSDAYGALAFFPNTSRWVRSGAVVSLHLLCGCSSGLWNYLMTYVLGDGETIGSLASRFGVSMDSIESVNGISDPNNVVMGEAYYVPLNSVPGVPYSREIGTSPAPAPAPAPPLLSPPRADSWRLQPGSCAALIKSCDTVRALNSAHAAMLRAQLLPGNLFLTTALVSRYAAHRPRR</sequence>
<dbReference type="Pfam" id="PF01476">
    <property type="entry name" value="LysM"/>
    <property type="match status" value="1"/>
</dbReference>
<dbReference type="SUPFAM" id="SSF54106">
    <property type="entry name" value="LysM domain"/>
    <property type="match status" value="1"/>
</dbReference>
<dbReference type="PROSITE" id="PS51782">
    <property type="entry name" value="LYSM"/>
    <property type="match status" value="1"/>
</dbReference>
<accession>A0A1D1ZB22</accession>
<dbReference type="Gene3D" id="3.10.350.10">
    <property type="entry name" value="LysM domain"/>
    <property type="match status" value="1"/>
</dbReference>
<keyword evidence="1" id="KW-0732">Signal</keyword>
<dbReference type="InterPro" id="IPR036779">
    <property type="entry name" value="LysM_dom_sf"/>
</dbReference>